<organism evidence="1 2">
    <name type="scientific">Alkalicoccus daliensis</name>
    <dbReference type="NCBI Taxonomy" id="745820"/>
    <lineage>
        <taxon>Bacteria</taxon>
        <taxon>Bacillati</taxon>
        <taxon>Bacillota</taxon>
        <taxon>Bacilli</taxon>
        <taxon>Bacillales</taxon>
        <taxon>Bacillaceae</taxon>
        <taxon>Alkalicoccus</taxon>
    </lineage>
</organism>
<evidence type="ECO:0000313" key="2">
    <source>
        <dbReference type="Proteomes" id="UP000198778"/>
    </source>
</evidence>
<name>A0A1H0D4W9_9BACI</name>
<proteinExistence type="predicted"/>
<evidence type="ECO:0008006" key="3">
    <source>
        <dbReference type="Google" id="ProtNLM"/>
    </source>
</evidence>
<gene>
    <name evidence="1" type="ORF">SAMN04488053_102344</name>
</gene>
<dbReference type="EMBL" id="FNIL01000002">
    <property type="protein sequence ID" value="SDN65188.1"/>
    <property type="molecule type" value="Genomic_DNA"/>
</dbReference>
<evidence type="ECO:0000313" key="1">
    <source>
        <dbReference type="EMBL" id="SDN65188.1"/>
    </source>
</evidence>
<dbReference type="AlphaFoldDB" id="A0A1H0D4W9"/>
<reference evidence="2" key="1">
    <citation type="submission" date="2016-10" db="EMBL/GenBank/DDBJ databases">
        <authorList>
            <person name="Varghese N."/>
            <person name="Submissions S."/>
        </authorList>
    </citation>
    <scope>NUCLEOTIDE SEQUENCE [LARGE SCALE GENOMIC DNA]</scope>
    <source>
        <strain evidence="2">CGMCC 1.10369</strain>
    </source>
</reference>
<keyword evidence="2" id="KW-1185">Reference proteome</keyword>
<dbReference type="Proteomes" id="UP000198778">
    <property type="component" value="Unassembled WGS sequence"/>
</dbReference>
<protein>
    <recommendedName>
        <fullName evidence="3">GNAT family N-acetyltransferase</fullName>
    </recommendedName>
</protein>
<dbReference type="RefSeq" id="WP_244516680.1">
    <property type="nucleotide sequence ID" value="NZ_FNIL01000002.1"/>
</dbReference>
<dbReference type="STRING" id="745820.SAMN04488053_102344"/>
<sequence>MRFKTIHPTEHKRTVLEFRKDSFRVSFGDTSGFGEEAAYLYWLEKKVSEFPAGFVLIEDKGNFIGQLELSIRAYEGQKLDIFIYTI</sequence>
<accession>A0A1H0D4W9</accession>